<dbReference type="Pfam" id="PF14344">
    <property type="entry name" value="DUF4397"/>
    <property type="match status" value="1"/>
</dbReference>
<dbReference type="AlphaFoldDB" id="A0A645IAS3"/>
<organism evidence="2">
    <name type="scientific">bioreactor metagenome</name>
    <dbReference type="NCBI Taxonomy" id="1076179"/>
    <lineage>
        <taxon>unclassified sequences</taxon>
        <taxon>metagenomes</taxon>
        <taxon>ecological metagenomes</taxon>
    </lineage>
</organism>
<protein>
    <recommendedName>
        <fullName evidence="1">DUF4397 domain-containing protein</fullName>
    </recommendedName>
</protein>
<reference evidence="2" key="1">
    <citation type="submission" date="2019-08" db="EMBL/GenBank/DDBJ databases">
        <authorList>
            <person name="Kucharzyk K."/>
            <person name="Murdoch R.W."/>
            <person name="Higgins S."/>
            <person name="Loffler F."/>
        </authorList>
    </citation>
    <scope>NUCLEOTIDE SEQUENCE</scope>
</reference>
<evidence type="ECO:0000259" key="1">
    <source>
        <dbReference type="Pfam" id="PF14344"/>
    </source>
</evidence>
<name>A0A645IAS3_9ZZZZ</name>
<sequence length="94" mass="9903">MVKFVHMSPNAPAVDITLADGKKLFTNISFKQATDYIMVTPGVYGIQVRLAGTNTIVLTVPNVSIQGGIPYSIYAIGLAGGKPPLAAVLVEDEL</sequence>
<gene>
    <name evidence="2" type="ORF">SDC9_196048</name>
</gene>
<dbReference type="InterPro" id="IPR025510">
    <property type="entry name" value="DUF4397"/>
</dbReference>
<accession>A0A645IAS3</accession>
<feature type="domain" description="DUF4397" evidence="1">
    <location>
        <begin position="2"/>
        <end position="93"/>
    </location>
</feature>
<proteinExistence type="predicted"/>
<dbReference type="EMBL" id="VSSQ01110768">
    <property type="protein sequence ID" value="MPN48441.1"/>
    <property type="molecule type" value="Genomic_DNA"/>
</dbReference>
<evidence type="ECO:0000313" key="2">
    <source>
        <dbReference type="EMBL" id="MPN48441.1"/>
    </source>
</evidence>
<comment type="caution">
    <text evidence="2">The sequence shown here is derived from an EMBL/GenBank/DDBJ whole genome shotgun (WGS) entry which is preliminary data.</text>
</comment>